<protein>
    <submittedName>
        <fullName evidence="2">Phage tail protein</fullName>
    </submittedName>
</protein>
<dbReference type="Gene3D" id="3.90.1340.10">
    <property type="entry name" value="Phage tail collar domain"/>
    <property type="match status" value="1"/>
</dbReference>
<sequence length="172" mass="18264">MSDQYVGEIRMFAGAYAPEGWALCDGQILNIKEYQILYTVLGTTYGGDGKTTFALPDLRGRLPIHISHPYPLGASGGTETVTLLTSQLPVHTHLPLASTLPNTDATAKDSPEGAFWGNTKGITNYLENPTLNAAMNSAAVSSVGGNMAHENLMPYMVISFIISTQGIFPSAG</sequence>
<dbReference type="EMBL" id="JBHSED010000070">
    <property type="protein sequence ID" value="MFC4306966.1"/>
    <property type="molecule type" value="Genomic_DNA"/>
</dbReference>
<dbReference type="InterPro" id="IPR011083">
    <property type="entry name" value="Phage_tail_collar_dom"/>
</dbReference>
<dbReference type="SUPFAM" id="SSF88874">
    <property type="entry name" value="Receptor-binding domain of short tail fibre protein gp12"/>
    <property type="match status" value="1"/>
</dbReference>
<organism evidence="2 3">
    <name type="scientific">Cohnella boryungensis</name>
    <dbReference type="NCBI Taxonomy" id="768479"/>
    <lineage>
        <taxon>Bacteria</taxon>
        <taxon>Bacillati</taxon>
        <taxon>Bacillota</taxon>
        <taxon>Bacilli</taxon>
        <taxon>Bacillales</taxon>
        <taxon>Paenibacillaceae</taxon>
        <taxon>Cohnella</taxon>
    </lineage>
</organism>
<accession>A0ABV8SI03</accession>
<dbReference type="InterPro" id="IPR037053">
    <property type="entry name" value="Phage_tail_collar_dom_sf"/>
</dbReference>
<comment type="caution">
    <text evidence="2">The sequence shown here is derived from an EMBL/GenBank/DDBJ whole genome shotgun (WGS) entry which is preliminary data.</text>
</comment>
<evidence type="ECO:0000313" key="2">
    <source>
        <dbReference type="EMBL" id="MFC4306966.1"/>
    </source>
</evidence>
<keyword evidence="3" id="KW-1185">Reference proteome</keyword>
<feature type="domain" description="Phage tail collar" evidence="1">
    <location>
        <begin position="7"/>
        <end position="63"/>
    </location>
</feature>
<gene>
    <name evidence="2" type="ORF">ACFO1S_26440</name>
</gene>
<reference evidence="3" key="1">
    <citation type="journal article" date="2019" name="Int. J. Syst. Evol. Microbiol.">
        <title>The Global Catalogue of Microorganisms (GCM) 10K type strain sequencing project: providing services to taxonomists for standard genome sequencing and annotation.</title>
        <authorList>
            <consortium name="The Broad Institute Genomics Platform"/>
            <consortium name="The Broad Institute Genome Sequencing Center for Infectious Disease"/>
            <person name="Wu L."/>
            <person name="Ma J."/>
        </authorList>
    </citation>
    <scope>NUCLEOTIDE SEQUENCE [LARGE SCALE GENOMIC DNA]</scope>
    <source>
        <strain evidence="3">CGMCC 4.1641</strain>
    </source>
</reference>
<dbReference type="Proteomes" id="UP001595755">
    <property type="component" value="Unassembled WGS sequence"/>
</dbReference>
<dbReference type="Pfam" id="PF07484">
    <property type="entry name" value="Collar"/>
    <property type="match status" value="1"/>
</dbReference>
<proteinExistence type="predicted"/>
<evidence type="ECO:0000313" key="3">
    <source>
        <dbReference type="Proteomes" id="UP001595755"/>
    </source>
</evidence>
<dbReference type="RefSeq" id="WP_204604145.1">
    <property type="nucleotide sequence ID" value="NZ_JBHSED010000070.1"/>
</dbReference>
<evidence type="ECO:0000259" key="1">
    <source>
        <dbReference type="Pfam" id="PF07484"/>
    </source>
</evidence>
<name>A0ABV8SI03_9BACL</name>